<feature type="region of interest" description="Disordered" evidence="6">
    <location>
        <begin position="294"/>
        <end position="350"/>
    </location>
</feature>
<feature type="transmembrane region" description="Helical" evidence="7">
    <location>
        <begin position="137"/>
        <end position="160"/>
    </location>
</feature>
<gene>
    <name evidence="9" type="ORF">ASPZODRAFT_76724</name>
</gene>
<dbReference type="AlphaFoldDB" id="A0A1L9S5L2"/>
<evidence type="ECO:0000259" key="8">
    <source>
        <dbReference type="Pfam" id="PF20684"/>
    </source>
</evidence>
<dbReference type="OrthoDB" id="444631at2759"/>
<evidence type="ECO:0000313" key="9">
    <source>
        <dbReference type="EMBL" id="OJJ42456.1"/>
    </source>
</evidence>
<dbReference type="VEuPathDB" id="FungiDB:ASPZODRAFT_76724"/>
<keyword evidence="10" id="KW-1185">Reference proteome</keyword>
<evidence type="ECO:0000256" key="5">
    <source>
        <dbReference type="ARBA" id="ARBA00038359"/>
    </source>
</evidence>
<evidence type="ECO:0000256" key="4">
    <source>
        <dbReference type="ARBA" id="ARBA00023136"/>
    </source>
</evidence>
<evidence type="ECO:0000256" key="7">
    <source>
        <dbReference type="SAM" id="Phobius"/>
    </source>
</evidence>
<feature type="transmembrane region" description="Helical" evidence="7">
    <location>
        <begin position="59"/>
        <end position="80"/>
    </location>
</feature>
<dbReference type="EMBL" id="KV878359">
    <property type="protein sequence ID" value="OJJ42456.1"/>
    <property type="molecule type" value="Genomic_DNA"/>
</dbReference>
<reference evidence="10" key="1">
    <citation type="journal article" date="2017" name="Genome Biol.">
        <title>Comparative genomics reveals high biological diversity and specific adaptations in the industrially and medically important fungal genus Aspergillus.</title>
        <authorList>
            <person name="de Vries R.P."/>
            <person name="Riley R."/>
            <person name="Wiebenga A."/>
            <person name="Aguilar-Osorio G."/>
            <person name="Amillis S."/>
            <person name="Uchima C.A."/>
            <person name="Anderluh G."/>
            <person name="Asadollahi M."/>
            <person name="Askin M."/>
            <person name="Barry K."/>
            <person name="Battaglia E."/>
            <person name="Bayram O."/>
            <person name="Benocci T."/>
            <person name="Braus-Stromeyer S.A."/>
            <person name="Caldana C."/>
            <person name="Canovas D."/>
            <person name="Cerqueira G.C."/>
            <person name="Chen F."/>
            <person name="Chen W."/>
            <person name="Choi C."/>
            <person name="Clum A."/>
            <person name="Dos Santos R.A."/>
            <person name="Damasio A.R."/>
            <person name="Diallinas G."/>
            <person name="Emri T."/>
            <person name="Fekete E."/>
            <person name="Flipphi M."/>
            <person name="Freyberg S."/>
            <person name="Gallo A."/>
            <person name="Gournas C."/>
            <person name="Habgood R."/>
            <person name="Hainaut M."/>
            <person name="Harispe M.L."/>
            <person name="Henrissat B."/>
            <person name="Hilden K.S."/>
            <person name="Hope R."/>
            <person name="Hossain A."/>
            <person name="Karabika E."/>
            <person name="Karaffa L."/>
            <person name="Karanyi Z."/>
            <person name="Krasevec N."/>
            <person name="Kuo A."/>
            <person name="Kusch H."/>
            <person name="LaButti K."/>
            <person name="Lagendijk E.L."/>
            <person name="Lapidus A."/>
            <person name="Levasseur A."/>
            <person name="Lindquist E."/>
            <person name="Lipzen A."/>
            <person name="Logrieco A.F."/>
            <person name="MacCabe A."/>
            <person name="Maekelae M.R."/>
            <person name="Malavazi I."/>
            <person name="Melin P."/>
            <person name="Meyer V."/>
            <person name="Mielnichuk N."/>
            <person name="Miskei M."/>
            <person name="Molnar A.P."/>
            <person name="Mule G."/>
            <person name="Ngan C.Y."/>
            <person name="Orejas M."/>
            <person name="Orosz E."/>
            <person name="Ouedraogo J.P."/>
            <person name="Overkamp K.M."/>
            <person name="Park H.-S."/>
            <person name="Perrone G."/>
            <person name="Piumi F."/>
            <person name="Punt P.J."/>
            <person name="Ram A.F."/>
            <person name="Ramon A."/>
            <person name="Rauscher S."/>
            <person name="Record E."/>
            <person name="Riano-Pachon D.M."/>
            <person name="Robert V."/>
            <person name="Roehrig J."/>
            <person name="Ruller R."/>
            <person name="Salamov A."/>
            <person name="Salih N.S."/>
            <person name="Samson R.A."/>
            <person name="Sandor E."/>
            <person name="Sanguinetti M."/>
            <person name="Schuetze T."/>
            <person name="Sepcic K."/>
            <person name="Shelest E."/>
            <person name="Sherlock G."/>
            <person name="Sophianopoulou V."/>
            <person name="Squina F.M."/>
            <person name="Sun H."/>
            <person name="Susca A."/>
            <person name="Todd R.B."/>
            <person name="Tsang A."/>
            <person name="Unkles S.E."/>
            <person name="van de Wiele N."/>
            <person name="van Rossen-Uffink D."/>
            <person name="Oliveira J.V."/>
            <person name="Vesth T.C."/>
            <person name="Visser J."/>
            <person name="Yu J.-H."/>
            <person name="Zhou M."/>
            <person name="Andersen M.R."/>
            <person name="Archer D.B."/>
            <person name="Baker S.E."/>
            <person name="Benoit I."/>
            <person name="Brakhage A.A."/>
            <person name="Braus G.H."/>
            <person name="Fischer R."/>
            <person name="Frisvad J.C."/>
            <person name="Goldman G.H."/>
            <person name="Houbraken J."/>
            <person name="Oakley B."/>
            <person name="Pocsi I."/>
            <person name="Scazzocchio C."/>
            <person name="Seiboth B."/>
            <person name="vanKuyk P.A."/>
            <person name="Wortman J."/>
            <person name="Dyer P.S."/>
            <person name="Grigoriev I.V."/>
        </authorList>
    </citation>
    <scope>NUCLEOTIDE SEQUENCE [LARGE SCALE GENOMIC DNA]</scope>
    <source>
        <strain evidence="10">CBS 506.65</strain>
    </source>
</reference>
<dbReference type="GeneID" id="34616584"/>
<protein>
    <recommendedName>
        <fullName evidence="8">Rhodopsin domain-containing protein</fullName>
    </recommendedName>
</protein>
<dbReference type="PANTHER" id="PTHR33048">
    <property type="entry name" value="PTH11-LIKE INTEGRAL MEMBRANE PROTEIN (AFU_ORTHOLOGUE AFUA_5G11245)"/>
    <property type="match status" value="1"/>
</dbReference>
<feature type="transmembrane region" description="Helical" evidence="7">
    <location>
        <begin position="217"/>
        <end position="238"/>
    </location>
</feature>
<sequence length="369" mass="40835">MATPVFTAPAGQTSNFVDPPTNGTRFIAVNGAFLFLSVLMVSMRTWTRLFIVHSFGIDDYIMVIALILSAVLSAVTLEMLKWGLGRHMWDVPFDWYTPTYLKLDVISATIYCAATGCVKVSVLLFYLRIFPSRKFHLAVWVIIFIATGYNVASVFVNLLGCHPVSAVWDLSIRTATCINRSAFYFANAGLGIFTDFATVLVPVPWLRRLQVPLRQKVAIGCILTMGCFVGIVSCIRLATLFVLENTSDLTWTTVNPLLWSVIELNLGIAGGCMTALRPFVRQYFPRLLGLTSRGQKDYSNSRSRSRSHSHPLQSLPSASRPDFTGNKTQYSTTLHAGDNSSEEHILSGPSSGVLKGIVRTVEFDVKNDE</sequence>
<dbReference type="InterPro" id="IPR052337">
    <property type="entry name" value="SAT4-like"/>
</dbReference>
<feature type="compositionally biased region" description="Polar residues" evidence="6">
    <location>
        <begin position="325"/>
        <end position="334"/>
    </location>
</feature>
<feature type="transmembrane region" description="Helical" evidence="7">
    <location>
        <begin position="182"/>
        <end position="205"/>
    </location>
</feature>
<evidence type="ECO:0000313" key="10">
    <source>
        <dbReference type="Proteomes" id="UP000184188"/>
    </source>
</evidence>
<organism evidence="9 10">
    <name type="scientific">Penicilliopsis zonata CBS 506.65</name>
    <dbReference type="NCBI Taxonomy" id="1073090"/>
    <lineage>
        <taxon>Eukaryota</taxon>
        <taxon>Fungi</taxon>
        <taxon>Dikarya</taxon>
        <taxon>Ascomycota</taxon>
        <taxon>Pezizomycotina</taxon>
        <taxon>Eurotiomycetes</taxon>
        <taxon>Eurotiomycetidae</taxon>
        <taxon>Eurotiales</taxon>
        <taxon>Aspergillaceae</taxon>
        <taxon>Penicilliopsis</taxon>
    </lineage>
</organism>
<dbReference type="STRING" id="1073090.A0A1L9S5L2"/>
<keyword evidence="3 7" id="KW-1133">Transmembrane helix</keyword>
<accession>A0A1L9S5L2</accession>
<keyword evidence="4 7" id="KW-0472">Membrane</keyword>
<feature type="compositionally biased region" description="Low complexity" evidence="6">
    <location>
        <begin position="310"/>
        <end position="319"/>
    </location>
</feature>
<feature type="transmembrane region" description="Helical" evidence="7">
    <location>
        <begin position="26"/>
        <end position="47"/>
    </location>
</feature>
<dbReference type="Proteomes" id="UP000184188">
    <property type="component" value="Unassembled WGS sequence"/>
</dbReference>
<evidence type="ECO:0000256" key="1">
    <source>
        <dbReference type="ARBA" id="ARBA00004141"/>
    </source>
</evidence>
<comment type="similarity">
    <text evidence="5">Belongs to the SAT4 family.</text>
</comment>
<dbReference type="PANTHER" id="PTHR33048:SF47">
    <property type="entry name" value="INTEGRAL MEMBRANE PROTEIN-RELATED"/>
    <property type="match status" value="1"/>
</dbReference>
<keyword evidence="2 7" id="KW-0812">Transmembrane</keyword>
<dbReference type="RefSeq" id="XP_022576966.1">
    <property type="nucleotide sequence ID" value="XM_022730120.1"/>
</dbReference>
<comment type="subcellular location">
    <subcellularLocation>
        <location evidence="1">Membrane</location>
        <topology evidence="1">Multi-pass membrane protein</topology>
    </subcellularLocation>
</comment>
<feature type="transmembrane region" description="Helical" evidence="7">
    <location>
        <begin position="258"/>
        <end position="276"/>
    </location>
</feature>
<dbReference type="Pfam" id="PF20684">
    <property type="entry name" value="Fung_rhodopsin"/>
    <property type="match status" value="1"/>
</dbReference>
<feature type="transmembrane region" description="Helical" evidence="7">
    <location>
        <begin position="100"/>
        <end position="125"/>
    </location>
</feature>
<evidence type="ECO:0000256" key="3">
    <source>
        <dbReference type="ARBA" id="ARBA00022989"/>
    </source>
</evidence>
<name>A0A1L9S5L2_9EURO</name>
<proteinExistence type="inferred from homology"/>
<evidence type="ECO:0000256" key="2">
    <source>
        <dbReference type="ARBA" id="ARBA00022692"/>
    </source>
</evidence>
<feature type="domain" description="Rhodopsin" evidence="8">
    <location>
        <begin position="43"/>
        <end position="281"/>
    </location>
</feature>
<evidence type="ECO:0000256" key="6">
    <source>
        <dbReference type="SAM" id="MobiDB-lite"/>
    </source>
</evidence>
<dbReference type="GO" id="GO:0016020">
    <property type="term" value="C:membrane"/>
    <property type="evidence" value="ECO:0007669"/>
    <property type="project" value="UniProtKB-SubCell"/>
</dbReference>
<dbReference type="InterPro" id="IPR049326">
    <property type="entry name" value="Rhodopsin_dom_fungi"/>
</dbReference>